<feature type="transmembrane region" description="Helical" evidence="1">
    <location>
        <begin position="12"/>
        <end position="35"/>
    </location>
</feature>
<comment type="caution">
    <text evidence="2">The sequence shown here is derived from an EMBL/GenBank/DDBJ whole genome shotgun (WGS) entry which is preliminary data.</text>
</comment>
<evidence type="ECO:0000256" key="1">
    <source>
        <dbReference type="SAM" id="Phobius"/>
    </source>
</evidence>
<gene>
    <name evidence="2" type="ORF">CDL12_11163</name>
</gene>
<sequence length="148" mass="16696">MMNIQKMPPISFFSFIHIPEQTIIIIIIIIIIIRIKNRPCYLSKSNFIPLFSLQPTTKNNSIIVIKKSRTPIVRLLFFKPAISSSIFLSLRSNPGIITPALAHIGGSTHVKNWQAFPPPLSFLVEHVQKWLPGLLSVQEVFSTAVLPQ</sequence>
<proteinExistence type="predicted"/>
<dbReference type="AlphaFoldDB" id="A0A2G9HFH3"/>
<evidence type="ECO:0000313" key="3">
    <source>
        <dbReference type="Proteomes" id="UP000231279"/>
    </source>
</evidence>
<keyword evidence="1" id="KW-0812">Transmembrane</keyword>
<dbReference type="Proteomes" id="UP000231279">
    <property type="component" value="Unassembled WGS sequence"/>
</dbReference>
<keyword evidence="3" id="KW-1185">Reference proteome</keyword>
<dbReference type="EMBL" id="NKXS01001932">
    <property type="protein sequence ID" value="PIN16193.1"/>
    <property type="molecule type" value="Genomic_DNA"/>
</dbReference>
<protein>
    <submittedName>
        <fullName evidence="2">Uncharacterized protein</fullName>
    </submittedName>
</protein>
<keyword evidence="1" id="KW-1133">Transmembrane helix</keyword>
<reference evidence="3" key="1">
    <citation type="journal article" date="2018" name="Gigascience">
        <title>Genome assembly of the Pink Ipe (Handroanthus impetiginosus, Bignoniaceae), a highly valued, ecologically keystone Neotropical timber forest tree.</title>
        <authorList>
            <person name="Silva-Junior O.B."/>
            <person name="Grattapaglia D."/>
            <person name="Novaes E."/>
            <person name="Collevatti R.G."/>
        </authorList>
    </citation>
    <scope>NUCLEOTIDE SEQUENCE [LARGE SCALE GENOMIC DNA]</scope>
    <source>
        <strain evidence="3">cv. UFG-1</strain>
    </source>
</reference>
<accession>A0A2G9HFH3</accession>
<keyword evidence="1" id="KW-0472">Membrane</keyword>
<name>A0A2G9HFH3_9LAMI</name>
<organism evidence="2 3">
    <name type="scientific">Handroanthus impetiginosus</name>
    <dbReference type="NCBI Taxonomy" id="429701"/>
    <lineage>
        <taxon>Eukaryota</taxon>
        <taxon>Viridiplantae</taxon>
        <taxon>Streptophyta</taxon>
        <taxon>Embryophyta</taxon>
        <taxon>Tracheophyta</taxon>
        <taxon>Spermatophyta</taxon>
        <taxon>Magnoliopsida</taxon>
        <taxon>eudicotyledons</taxon>
        <taxon>Gunneridae</taxon>
        <taxon>Pentapetalae</taxon>
        <taxon>asterids</taxon>
        <taxon>lamiids</taxon>
        <taxon>Lamiales</taxon>
        <taxon>Bignoniaceae</taxon>
        <taxon>Crescentiina</taxon>
        <taxon>Tabebuia alliance</taxon>
        <taxon>Handroanthus</taxon>
    </lineage>
</organism>
<evidence type="ECO:0000313" key="2">
    <source>
        <dbReference type="EMBL" id="PIN16193.1"/>
    </source>
</evidence>